<keyword evidence="3" id="KW-1185">Reference proteome</keyword>
<proteinExistence type="predicted"/>
<evidence type="ECO:0000313" key="3">
    <source>
        <dbReference type="Proteomes" id="UP000271162"/>
    </source>
</evidence>
<evidence type="ECO:0000256" key="1">
    <source>
        <dbReference type="SAM" id="Coils"/>
    </source>
</evidence>
<reference evidence="4" key="1">
    <citation type="submission" date="2017-02" db="UniProtKB">
        <authorList>
            <consortium name="WormBaseParasite"/>
        </authorList>
    </citation>
    <scope>IDENTIFICATION</scope>
</reference>
<protein>
    <submittedName>
        <fullName evidence="4">Geminin (inferred by orthology to a human protein)</fullName>
    </submittedName>
</protein>
<evidence type="ECO:0000313" key="4">
    <source>
        <dbReference type="WBParaSite" id="NBR_0002205301-mRNA-1"/>
    </source>
</evidence>
<accession>A0A0N4YXT1</accession>
<dbReference type="WBParaSite" id="NBR_0002205301-mRNA-1">
    <property type="protein sequence ID" value="NBR_0002205301-mRNA-1"/>
    <property type="gene ID" value="NBR_0002205301"/>
</dbReference>
<reference evidence="2 3" key="2">
    <citation type="submission" date="2018-11" db="EMBL/GenBank/DDBJ databases">
        <authorList>
            <consortium name="Pathogen Informatics"/>
        </authorList>
    </citation>
    <scope>NUCLEOTIDE SEQUENCE [LARGE SCALE GENOMIC DNA]</scope>
</reference>
<evidence type="ECO:0000313" key="2">
    <source>
        <dbReference type="EMBL" id="VDL86608.1"/>
    </source>
</evidence>
<feature type="coiled-coil region" evidence="1">
    <location>
        <begin position="164"/>
        <end position="201"/>
    </location>
</feature>
<gene>
    <name evidence="2" type="ORF">NBR_LOCUS22054</name>
</gene>
<dbReference type="AlphaFoldDB" id="A0A0N4YXT1"/>
<name>A0A0N4YXT1_NIPBR</name>
<sequence>MRAIDKKHDELYAQIKDILESQEDGGEDEFVFFRDMASVRVGLKQVSNSNNSPSIKVLQAKKSLVTSNFSPLKDKTDAHRKQTPGVVHEGKENQAVQVTLPVRASSAQTVVTTSSPAPVITKEDLLSEEPTSSYWRGMAEKFEKEIDAELENSFNKSLELDKSYEELSESRNRLKILMEVMEDVLDEVKDDEKEKEVEETA</sequence>
<keyword evidence="1" id="KW-0175">Coiled coil</keyword>
<dbReference type="SUPFAM" id="SSF111469">
    <property type="entry name" value="Geminin coiled-coil domain"/>
    <property type="match status" value="1"/>
</dbReference>
<organism evidence="4">
    <name type="scientific">Nippostrongylus brasiliensis</name>
    <name type="common">Rat hookworm</name>
    <dbReference type="NCBI Taxonomy" id="27835"/>
    <lineage>
        <taxon>Eukaryota</taxon>
        <taxon>Metazoa</taxon>
        <taxon>Ecdysozoa</taxon>
        <taxon>Nematoda</taxon>
        <taxon>Chromadorea</taxon>
        <taxon>Rhabditida</taxon>
        <taxon>Rhabditina</taxon>
        <taxon>Rhabditomorpha</taxon>
        <taxon>Strongyloidea</taxon>
        <taxon>Heligmosomidae</taxon>
        <taxon>Nippostrongylus</taxon>
    </lineage>
</organism>
<dbReference type="Proteomes" id="UP000271162">
    <property type="component" value="Unassembled WGS sequence"/>
</dbReference>
<dbReference type="EMBL" id="UYSL01027323">
    <property type="protein sequence ID" value="VDL86608.1"/>
    <property type="molecule type" value="Genomic_DNA"/>
</dbReference>